<dbReference type="AlphaFoldDB" id="A0A165LI48"/>
<dbReference type="NCBIfam" id="NF005146">
    <property type="entry name" value="PRK06606.1"/>
    <property type="match status" value="1"/>
</dbReference>
<proteinExistence type="inferred from homology"/>
<dbReference type="GO" id="GO:0009097">
    <property type="term" value="P:isoleucine biosynthetic process"/>
    <property type="evidence" value="ECO:0007669"/>
    <property type="project" value="UniProtKB-UniPathway"/>
</dbReference>
<dbReference type="Gene3D" id="3.20.10.10">
    <property type="entry name" value="D-amino Acid Aminotransferase, subunit A, domain 2"/>
    <property type="match status" value="1"/>
</dbReference>
<dbReference type="InterPro" id="IPR005785">
    <property type="entry name" value="B_amino_transI"/>
</dbReference>
<comment type="pathway">
    <text evidence="4 15">Amino-acid biosynthesis; L-valine biosynthesis; L-valine from pyruvate: step 4/4.</text>
</comment>
<dbReference type="CDD" id="cd01557">
    <property type="entry name" value="BCAT_beta_family"/>
    <property type="match status" value="1"/>
</dbReference>
<comment type="catalytic activity">
    <reaction evidence="13 15">
        <text>L-isoleucine + 2-oxoglutarate = (S)-3-methyl-2-oxopentanoate + L-glutamate</text>
        <dbReference type="Rhea" id="RHEA:24801"/>
        <dbReference type="ChEBI" id="CHEBI:16810"/>
        <dbReference type="ChEBI" id="CHEBI:29985"/>
        <dbReference type="ChEBI" id="CHEBI:35146"/>
        <dbReference type="ChEBI" id="CHEBI:58045"/>
        <dbReference type="EC" id="2.6.1.42"/>
    </reaction>
</comment>
<sequence length="303" mass="33953">MNKSLKIWMNGELIDWNDAKIHILSHVVHYGSSIFEGIRCYETAKGSAILFLDEHIRRLRDSSKIYRIEIPYSEKELKDAVISTIHANSHKSCYIRPIVYRGQGALGVNPHRASIEVSIATWEWGTYLGDDVLETGVDVRVSSWNRVAPNTLPSWAKAGGNYLNSQLIKMEALMDNYAEGLALDVNGYVSEGSGENIFVVRDGIIHTPMSGQSILPGFTRQAVMHIAGELGYEVKETMIPREALYVADEVFLTGTAAEITPVRSIDKYPIGDEKRGPVTEALQHHYLKIVQTGEDPYNWLTFI</sequence>
<keyword evidence="8 15" id="KW-0028">Amino-acid biosynthesis</keyword>
<evidence type="ECO:0000313" key="17">
    <source>
        <dbReference type="Proteomes" id="UP000076481"/>
    </source>
</evidence>
<dbReference type="GO" id="GO:0005829">
    <property type="term" value="C:cytosol"/>
    <property type="evidence" value="ECO:0007669"/>
    <property type="project" value="TreeGrafter"/>
</dbReference>
<evidence type="ECO:0000256" key="4">
    <source>
        <dbReference type="ARBA" id="ARBA00004931"/>
    </source>
</evidence>
<evidence type="ECO:0000256" key="5">
    <source>
        <dbReference type="ARBA" id="ARBA00005072"/>
    </source>
</evidence>
<reference evidence="16 17" key="1">
    <citation type="submission" date="2016-03" db="EMBL/GenBank/DDBJ databases">
        <title>Speciation and ecological success in dimly lit waters: horizontal gene transfer in a green sulfur bacteria bloom unveiled by metagenomic assembly.</title>
        <authorList>
            <person name="Llorens-Mares T."/>
            <person name="Liu Z."/>
            <person name="Allen L.Z."/>
            <person name="Rusch D.B."/>
            <person name="Craig M.T."/>
            <person name="Dupont C.L."/>
            <person name="Bryant D.A."/>
            <person name="Casamayor E.O."/>
        </authorList>
    </citation>
    <scope>NUCLEOTIDE SEQUENCE [LARGE SCALE GENOMIC DNA]</scope>
    <source>
        <strain evidence="16">CIII</strain>
    </source>
</reference>
<evidence type="ECO:0000256" key="2">
    <source>
        <dbReference type="ARBA" id="ARBA00003109"/>
    </source>
</evidence>
<evidence type="ECO:0000256" key="8">
    <source>
        <dbReference type="ARBA" id="ARBA00022605"/>
    </source>
</evidence>
<accession>A0A165LI48</accession>
<dbReference type="EMBL" id="LVWG01000032">
    <property type="protein sequence ID" value="KZK74075.1"/>
    <property type="molecule type" value="Genomic_DNA"/>
</dbReference>
<dbReference type="EC" id="2.6.1.42" evidence="15"/>
<evidence type="ECO:0000256" key="14">
    <source>
        <dbReference type="ARBA" id="ARBA00049229"/>
    </source>
</evidence>
<comment type="similarity">
    <text evidence="6 15">Belongs to the class-IV pyridoxal-phosphate-dependent aminotransferase family.</text>
</comment>
<dbReference type="Proteomes" id="UP000076481">
    <property type="component" value="Unassembled WGS sequence"/>
</dbReference>
<evidence type="ECO:0000256" key="1">
    <source>
        <dbReference type="ARBA" id="ARBA00001933"/>
    </source>
</evidence>
<dbReference type="PANTHER" id="PTHR42743:SF11">
    <property type="entry name" value="AMINODEOXYCHORISMATE LYASE"/>
    <property type="match status" value="1"/>
</dbReference>
<keyword evidence="11 15" id="KW-0100">Branched-chain amino acid biosynthesis</keyword>
<evidence type="ECO:0000313" key="16">
    <source>
        <dbReference type="EMBL" id="KZK74075.1"/>
    </source>
</evidence>
<dbReference type="RefSeq" id="WP_303681899.1">
    <property type="nucleotide sequence ID" value="NZ_LVWG01000032.1"/>
</dbReference>
<dbReference type="InterPro" id="IPR036038">
    <property type="entry name" value="Aminotransferase-like"/>
</dbReference>
<comment type="catalytic activity">
    <reaction evidence="14 15">
        <text>L-leucine + 2-oxoglutarate = 4-methyl-2-oxopentanoate + L-glutamate</text>
        <dbReference type="Rhea" id="RHEA:18321"/>
        <dbReference type="ChEBI" id="CHEBI:16810"/>
        <dbReference type="ChEBI" id="CHEBI:17865"/>
        <dbReference type="ChEBI" id="CHEBI:29985"/>
        <dbReference type="ChEBI" id="CHEBI:57427"/>
        <dbReference type="EC" id="2.6.1.42"/>
    </reaction>
</comment>
<evidence type="ECO:0000256" key="6">
    <source>
        <dbReference type="ARBA" id="ARBA00009320"/>
    </source>
</evidence>
<dbReference type="PANTHER" id="PTHR42743">
    <property type="entry name" value="AMINO-ACID AMINOTRANSFERASE"/>
    <property type="match status" value="1"/>
</dbReference>
<comment type="function">
    <text evidence="2 15">Acts on leucine, isoleucine and valine.</text>
</comment>
<dbReference type="SUPFAM" id="SSF56752">
    <property type="entry name" value="D-aminoacid aminotransferase-like PLP-dependent enzymes"/>
    <property type="match status" value="1"/>
</dbReference>
<keyword evidence="9 15" id="KW-0808">Transferase</keyword>
<evidence type="ECO:0000256" key="3">
    <source>
        <dbReference type="ARBA" id="ARBA00004824"/>
    </source>
</evidence>
<dbReference type="UniPathway" id="UPA00047">
    <property type="reaction ID" value="UER00058"/>
</dbReference>
<organism evidence="16 17">
    <name type="scientific">Pelodictyon luteolum</name>
    <dbReference type="NCBI Taxonomy" id="1100"/>
    <lineage>
        <taxon>Bacteria</taxon>
        <taxon>Pseudomonadati</taxon>
        <taxon>Chlorobiota</taxon>
        <taxon>Chlorobiia</taxon>
        <taxon>Chlorobiales</taxon>
        <taxon>Chlorobiaceae</taxon>
        <taxon>Chlorobium/Pelodictyon group</taxon>
        <taxon>Pelodictyon</taxon>
    </lineage>
</organism>
<dbReference type="GO" id="GO:0009099">
    <property type="term" value="P:L-valine biosynthetic process"/>
    <property type="evidence" value="ECO:0007669"/>
    <property type="project" value="UniProtKB-UniPathway"/>
</dbReference>
<evidence type="ECO:0000256" key="7">
    <source>
        <dbReference type="ARBA" id="ARBA00022576"/>
    </source>
</evidence>
<comment type="pathway">
    <text evidence="5 15">Amino-acid biosynthesis; L-leucine biosynthesis; L-leucine from 3-methyl-2-oxobutanoate: step 4/4.</text>
</comment>
<protein>
    <recommendedName>
        <fullName evidence="15">Branched-chain-amino-acid aminotransferase</fullName>
        <shortName evidence="15">BCAT</shortName>
        <ecNumber evidence="15">2.6.1.42</ecNumber>
    </recommendedName>
</protein>
<dbReference type="InterPro" id="IPR033939">
    <property type="entry name" value="BCAT_family"/>
</dbReference>
<dbReference type="Gene3D" id="3.30.470.10">
    <property type="match status" value="1"/>
</dbReference>
<dbReference type="GO" id="GO:0009098">
    <property type="term" value="P:L-leucine biosynthetic process"/>
    <property type="evidence" value="ECO:0007669"/>
    <property type="project" value="UniProtKB-UniPathway"/>
</dbReference>
<dbReference type="InterPro" id="IPR001544">
    <property type="entry name" value="Aminotrans_IV"/>
</dbReference>
<comment type="pathway">
    <text evidence="3 15">Amino-acid biosynthesis; L-isoleucine biosynthesis; L-isoleucine from 2-oxobutanoate: step 4/4.</text>
</comment>
<dbReference type="InterPro" id="IPR050571">
    <property type="entry name" value="Class-IV_PLP-Dep_Aminotrnsfr"/>
</dbReference>
<evidence type="ECO:0000256" key="9">
    <source>
        <dbReference type="ARBA" id="ARBA00022679"/>
    </source>
</evidence>
<name>A0A165LI48_PELLU</name>
<evidence type="ECO:0000256" key="10">
    <source>
        <dbReference type="ARBA" id="ARBA00022898"/>
    </source>
</evidence>
<keyword evidence="7 15" id="KW-0032">Aminotransferase</keyword>
<dbReference type="NCBIfam" id="TIGR01122">
    <property type="entry name" value="ilvE_I"/>
    <property type="match status" value="1"/>
</dbReference>
<dbReference type="UniPathway" id="UPA00049">
    <property type="reaction ID" value="UER00062"/>
</dbReference>
<dbReference type="GO" id="GO:0052654">
    <property type="term" value="F:L-leucine-2-oxoglutarate transaminase activity"/>
    <property type="evidence" value="ECO:0007669"/>
    <property type="project" value="RHEA"/>
</dbReference>
<comment type="catalytic activity">
    <reaction evidence="12 15">
        <text>L-valine + 2-oxoglutarate = 3-methyl-2-oxobutanoate + L-glutamate</text>
        <dbReference type="Rhea" id="RHEA:24813"/>
        <dbReference type="ChEBI" id="CHEBI:11851"/>
        <dbReference type="ChEBI" id="CHEBI:16810"/>
        <dbReference type="ChEBI" id="CHEBI:29985"/>
        <dbReference type="ChEBI" id="CHEBI:57762"/>
        <dbReference type="EC" id="2.6.1.42"/>
    </reaction>
</comment>
<gene>
    <name evidence="15" type="primary">ilvE</name>
    <name evidence="16" type="ORF">A3K90_07610</name>
</gene>
<dbReference type="Pfam" id="PF01063">
    <property type="entry name" value="Aminotran_4"/>
    <property type="match status" value="1"/>
</dbReference>
<comment type="cofactor">
    <cofactor evidence="1 15">
        <name>pyridoxal 5'-phosphate</name>
        <dbReference type="ChEBI" id="CHEBI:597326"/>
    </cofactor>
</comment>
<dbReference type="GO" id="GO:0052655">
    <property type="term" value="F:L-valine-2-oxoglutarate transaminase activity"/>
    <property type="evidence" value="ECO:0007669"/>
    <property type="project" value="RHEA"/>
</dbReference>
<evidence type="ECO:0000256" key="15">
    <source>
        <dbReference type="RuleBase" id="RU364094"/>
    </source>
</evidence>
<comment type="caution">
    <text evidence="16">The sequence shown here is derived from an EMBL/GenBank/DDBJ whole genome shotgun (WGS) entry which is preliminary data.</text>
</comment>
<dbReference type="GO" id="GO:0052656">
    <property type="term" value="F:L-isoleucine-2-oxoglutarate transaminase activity"/>
    <property type="evidence" value="ECO:0007669"/>
    <property type="project" value="RHEA"/>
</dbReference>
<keyword evidence="10 15" id="KW-0663">Pyridoxal phosphate</keyword>
<dbReference type="InterPro" id="IPR043131">
    <property type="entry name" value="BCAT-like_N"/>
</dbReference>
<evidence type="ECO:0000256" key="12">
    <source>
        <dbReference type="ARBA" id="ARBA00048212"/>
    </source>
</evidence>
<dbReference type="FunFam" id="3.20.10.10:FF:000001">
    <property type="entry name" value="Branched-chain-amino-acid aminotransferase"/>
    <property type="match status" value="1"/>
</dbReference>
<dbReference type="InterPro" id="IPR043132">
    <property type="entry name" value="BCAT-like_C"/>
</dbReference>
<dbReference type="UniPathway" id="UPA00048">
    <property type="reaction ID" value="UER00073"/>
</dbReference>
<evidence type="ECO:0000256" key="13">
    <source>
        <dbReference type="ARBA" id="ARBA00048798"/>
    </source>
</evidence>
<evidence type="ECO:0000256" key="11">
    <source>
        <dbReference type="ARBA" id="ARBA00023304"/>
    </source>
</evidence>